<keyword evidence="2" id="KW-0808">Transferase</keyword>
<keyword evidence="3" id="KW-0548">Nucleotidyltransferase</keyword>
<dbReference type="EMBL" id="MN617776">
    <property type="protein sequence ID" value="QKK35382.1"/>
    <property type="molecule type" value="Genomic_RNA"/>
</dbReference>
<evidence type="ECO:0000256" key="3">
    <source>
        <dbReference type="ARBA" id="ARBA00022695"/>
    </source>
</evidence>
<evidence type="ECO:0000313" key="4">
    <source>
        <dbReference type="EMBL" id="QKK35382.1"/>
    </source>
</evidence>
<accession>A0A8E4CYR2</accession>
<reference evidence="4" key="1">
    <citation type="submission" date="2019-10" db="EMBL/GenBank/DDBJ databases">
        <title>The miscellaneous mycovirome associated to the plant pathogenic fungus Erysiphe necator.</title>
        <authorList>
            <person name="Rodriguez-Romero J."/>
            <person name="Chiapello M."/>
            <person name="Cordoba L."/>
            <person name="Turina M."/>
            <person name="Ayllon M.A."/>
        </authorList>
    </citation>
    <scope>NUCLEOTIDE SEQUENCE</scope>
    <source>
        <strain evidence="4">PMS17_DN14587</strain>
    </source>
</reference>
<evidence type="ECO:0000256" key="2">
    <source>
        <dbReference type="ARBA" id="ARBA00022679"/>
    </source>
</evidence>
<sequence>MVLSPIRDYLHEAQLRIKQEWQNFQKSEYTSGYSEKYSTDHDLRRYYDSARNYDAEHHKTDEYEHNFAQTFERYTHANANRNEPFEFYRPFLPDEPPPNRVPQPGLTILPYRYHTGQIVHITDEIPESGFSLHPHIQYLLDRKYSHYKQYTNKYCRPLGTTDATFHDFNREQVETQPISLERKQLVLPLVNHFLNALPYLPVHFVDTRFCNTPRSTGTGYFQRFSTFFRTHAYYAHNKIYRLRPTSKGYFFNTVYEFSRTWMHHIKEHGFPFVPSDDYSDNIKNLRIFFQKHVTMLFTRNHISDRDGALKQRPVYAADDFFILCELMLTFPLHVMARYPINGIKSAIMYSFETIRGSNHYLDSLAKSFQSFFTIDWSSFDQRLPRVITDLFFTDFLPGLIVINHGYQPTYEYPTYPDLTEHDMYHRMSNLLHFIHTWYNNMVFVTADGFAYLRLTAGVPSGILNTQYIDSWSNMFLLVDGLIEYGFTKSKILDIVFFVLGDDNSGFTQLSHHELSEFLEFFETYALRRFNMVLSKTKSVITIMRNKIETLSYQCNFGKPRRPLGKLVAQLCYPEHGPKDKYMSSRAIGIAYAAAGMDPEFHEFCHDVYNIFLPYAAPINDHTINMALKHLPGYFKILDSLATEISLEHFPSIEEVLNKYSKWQGYLTAEPKWNSSHFKYLPETVPNNYKTMTQYELEHNLQRPKVTYVF</sequence>
<dbReference type="InterPro" id="IPR043502">
    <property type="entry name" value="DNA/RNA_pol_sf"/>
</dbReference>
<protein>
    <submittedName>
        <fullName evidence="4">RNA-dependent RNA polymerase</fullName>
    </submittedName>
</protein>
<proteinExistence type="predicted"/>
<name>A0A8E4CYR2_9VIRU</name>
<dbReference type="GO" id="GO:0003968">
    <property type="term" value="F:RNA-directed RNA polymerase activity"/>
    <property type="evidence" value="ECO:0007669"/>
    <property type="project" value="UniProtKB-KW"/>
</dbReference>
<organism evidence="4">
    <name type="scientific">Erysiphe necator associated betapartitivirus 1</name>
    <dbReference type="NCBI Taxonomy" id="2742551"/>
    <lineage>
        <taxon>Viruses</taxon>
        <taxon>Riboviria</taxon>
        <taxon>Orthornavirae</taxon>
        <taxon>Pisuviricota</taxon>
        <taxon>Duplopiviricetes</taxon>
        <taxon>Durnavirales</taxon>
        <taxon>Partitiviridae</taxon>
        <taxon>Betapartitivirus</taxon>
    </lineage>
</organism>
<dbReference type="SUPFAM" id="SSF56672">
    <property type="entry name" value="DNA/RNA polymerases"/>
    <property type="match status" value="1"/>
</dbReference>
<evidence type="ECO:0000256" key="1">
    <source>
        <dbReference type="ARBA" id="ARBA00022484"/>
    </source>
</evidence>
<keyword evidence="1 4" id="KW-0696">RNA-directed RNA polymerase</keyword>